<dbReference type="EMBL" id="FOCL01000009">
    <property type="protein sequence ID" value="SEO58410.1"/>
    <property type="molecule type" value="Genomic_DNA"/>
</dbReference>
<evidence type="ECO:0000313" key="2">
    <source>
        <dbReference type="EMBL" id="SEO58410.1"/>
    </source>
</evidence>
<organism evidence="2 3">
    <name type="scientific">Mucilaginibacter gossypiicola</name>
    <dbReference type="NCBI Taxonomy" id="551995"/>
    <lineage>
        <taxon>Bacteria</taxon>
        <taxon>Pseudomonadati</taxon>
        <taxon>Bacteroidota</taxon>
        <taxon>Sphingobacteriia</taxon>
        <taxon>Sphingobacteriales</taxon>
        <taxon>Sphingobacteriaceae</taxon>
        <taxon>Mucilaginibacter</taxon>
    </lineage>
</organism>
<dbReference type="RefSeq" id="WP_091216811.1">
    <property type="nucleotide sequence ID" value="NZ_FOCL01000009.1"/>
</dbReference>
<dbReference type="Proteomes" id="UP000198942">
    <property type="component" value="Unassembled WGS sequence"/>
</dbReference>
<feature type="transmembrane region" description="Helical" evidence="1">
    <location>
        <begin position="6"/>
        <end position="27"/>
    </location>
</feature>
<evidence type="ECO:0000256" key="1">
    <source>
        <dbReference type="SAM" id="Phobius"/>
    </source>
</evidence>
<keyword evidence="1" id="KW-1133">Transmembrane helix</keyword>
<keyword evidence="1" id="KW-0812">Transmembrane</keyword>
<feature type="transmembrane region" description="Helical" evidence="1">
    <location>
        <begin position="39"/>
        <end position="59"/>
    </location>
</feature>
<feature type="transmembrane region" description="Helical" evidence="1">
    <location>
        <begin position="71"/>
        <end position="92"/>
    </location>
</feature>
<evidence type="ECO:0000313" key="3">
    <source>
        <dbReference type="Proteomes" id="UP000198942"/>
    </source>
</evidence>
<name>A0A1H8QVT4_9SPHI</name>
<proteinExistence type="predicted"/>
<accession>A0A1H8QVT4</accession>
<gene>
    <name evidence="2" type="ORF">SAMN05192574_109177</name>
</gene>
<sequence length="185" mass="22336">MDTFSHIKAVISITLGLSITHLLKGAAKQIQHPGRDKPYWVHNLWTLYVFILLLHFWWWEISLHEIKHWLFTEYFFIIIYIVTYYSVCALLYPDDLKDYQGYKDYFYSRRKWIFGILGTSYLLDIIDTEIKGPTYVHHYNIEYPIRNISHFILCMIAIKVENRKFHAALVIIFILYEASYILRLF</sequence>
<dbReference type="AlphaFoldDB" id="A0A1H8QVT4"/>
<feature type="transmembrane region" description="Helical" evidence="1">
    <location>
        <begin position="165"/>
        <end position="182"/>
    </location>
</feature>
<keyword evidence="1" id="KW-0472">Membrane</keyword>
<reference evidence="3" key="1">
    <citation type="submission" date="2016-10" db="EMBL/GenBank/DDBJ databases">
        <authorList>
            <person name="Varghese N."/>
            <person name="Submissions S."/>
        </authorList>
    </citation>
    <scope>NUCLEOTIDE SEQUENCE [LARGE SCALE GENOMIC DNA]</scope>
    <source>
        <strain evidence="3">Gh-48</strain>
    </source>
</reference>
<dbReference type="OrthoDB" id="9803673at2"/>
<protein>
    <submittedName>
        <fullName evidence="2">Uncharacterized protein</fullName>
    </submittedName>
</protein>
<keyword evidence="3" id="KW-1185">Reference proteome</keyword>